<dbReference type="GO" id="GO:0004252">
    <property type="term" value="F:serine-type endopeptidase activity"/>
    <property type="evidence" value="ECO:0007669"/>
    <property type="project" value="InterPro"/>
</dbReference>
<evidence type="ECO:0000256" key="2">
    <source>
        <dbReference type="ARBA" id="ARBA00022692"/>
    </source>
</evidence>
<evidence type="ECO:0000313" key="7">
    <source>
        <dbReference type="EMBL" id="SEQ09765.1"/>
    </source>
</evidence>
<protein>
    <submittedName>
        <fullName evidence="7">Rhomboid family protein</fullName>
    </submittedName>
</protein>
<dbReference type="Proteomes" id="UP000198504">
    <property type="component" value="Unassembled WGS sequence"/>
</dbReference>
<accession>A0A1H9D8G6</accession>
<keyword evidence="3 5" id="KW-1133">Transmembrane helix</keyword>
<comment type="subcellular location">
    <subcellularLocation>
        <location evidence="1">Membrane</location>
        <topology evidence="1">Multi-pass membrane protein</topology>
    </subcellularLocation>
</comment>
<name>A0A1H9D8G6_9ACTN</name>
<keyword evidence="4 5" id="KW-0472">Membrane</keyword>
<evidence type="ECO:0000256" key="3">
    <source>
        <dbReference type="ARBA" id="ARBA00022989"/>
    </source>
</evidence>
<dbReference type="PANTHER" id="PTHR43066">
    <property type="entry name" value="RHOMBOID-RELATED PROTEIN"/>
    <property type="match status" value="1"/>
</dbReference>
<evidence type="ECO:0000256" key="5">
    <source>
        <dbReference type="SAM" id="Phobius"/>
    </source>
</evidence>
<evidence type="ECO:0000256" key="1">
    <source>
        <dbReference type="ARBA" id="ARBA00004141"/>
    </source>
</evidence>
<dbReference type="STRING" id="1036181.SAMN05421756_102467"/>
<organism evidence="7 8">
    <name type="scientific">Microlunatus flavus</name>
    <dbReference type="NCBI Taxonomy" id="1036181"/>
    <lineage>
        <taxon>Bacteria</taxon>
        <taxon>Bacillati</taxon>
        <taxon>Actinomycetota</taxon>
        <taxon>Actinomycetes</taxon>
        <taxon>Propionibacteriales</taxon>
        <taxon>Propionibacteriaceae</taxon>
        <taxon>Microlunatus</taxon>
    </lineage>
</organism>
<evidence type="ECO:0000256" key="4">
    <source>
        <dbReference type="ARBA" id="ARBA00023136"/>
    </source>
</evidence>
<evidence type="ECO:0000313" key="8">
    <source>
        <dbReference type="Proteomes" id="UP000198504"/>
    </source>
</evidence>
<feature type="transmembrane region" description="Helical" evidence="5">
    <location>
        <begin position="177"/>
        <end position="196"/>
    </location>
</feature>
<feature type="transmembrane region" description="Helical" evidence="5">
    <location>
        <begin position="153"/>
        <end position="171"/>
    </location>
</feature>
<dbReference type="SUPFAM" id="SSF144091">
    <property type="entry name" value="Rhomboid-like"/>
    <property type="match status" value="1"/>
</dbReference>
<keyword evidence="8" id="KW-1185">Reference proteome</keyword>
<evidence type="ECO:0000259" key="6">
    <source>
        <dbReference type="Pfam" id="PF01694"/>
    </source>
</evidence>
<keyword evidence="2 5" id="KW-0812">Transmembrane</keyword>
<dbReference type="EMBL" id="FOFA01000002">
    <property type="protein sequence ID" value="SEQ09765.1"/>
    <property type="molecule type" value="Genomic_DNA"/>
</dbReference>
<dbReference type="Gene3D" id="1.20.1540.10">
    <property type="entry name" value="Rhomboid-like"/>
    <property type="match status" value="1"/>
</dbReference>
<reference evidence="8" key="1">
    <citation type="submission" date="2016-10" db="EMBL/GenBank/DDBJ databases">
        <authorList>
            <person name="Varghese N."/>
            <person name="Submissions S."/>
        </authorList>
    </citation>
    <scope>NUCLEOTIDE SEQUENCE [LARGE SCALE GENOMIC DNA]</scope>
    <source>
        <strain evidence="8">CGMCC 4.6856</strain>
    </source>
</reference>
<dbReference type="Pfam" id="PF01694">
    <property type="entry name" value="Rhomboid"/>
    <property type="match status" value="1"/>
</dbReference>
<dbReference type="InterPro" id="IPR022764">
    <property type="entry name" value="Peptidase_S54_rhomboid_dom"/>
</dbReference>
<sequence length="214" mass="22752">MSSQPVTQPFSPSSRPDRPVRPLHAVVVMAALLAGLWFLEVLDQLSGNALDTYGIHARQVDGLPEIFTAPLLHAGWDHLASNSLPFFGFGLLVLLGGLARWVVSSLVSVVTSGLTAWLLTPAGTIVLGASGLIFGWFTYLLARGLWSRRPGQVALAVVILLVYGGLLWGVLPTSSGVSWQAHLGGAVGGVLAAWGLHRRDAQSRRPAPPVHGYR</sequence>
<feature type="transmembrane region" description="Helical" evidence="5">
    <location>
        <begin position="20"/>
        <end position="39"/>
    </location>
</feature>
<feature type="domain" description="Peptidase S54 rhomboid" evidence="6">
    <location>
        <begin position="65"/>
        <end position="198"/>
    </location>
</feature>
<dbReference type="InterPro" id="IPR035952">
    <property type="entry name" value="Rhomboid-like_sf"/>
</dbReference>
<gene>
    <name evidence="7" type="ORF">SAMN05421756_102467</name>
</gene>
<feature type="transmembrane region" description="Helical" evidence="5">
    <location>
        <begin position="115"/>
        <end position="141"/>
    </location>
</feature>
<dbReference type="AlphaFoldDB" id="A0A1H9D8G6"/>
<proteinExistence type="predicted"/>
<feature type="transmembrane region" description="Helical" evidence="5">
    <location>
        <begin position="84"/>
        <end position="103"/>
    </location>
</feature>
<dbReference type="GO" id="GO:0016020">
    <property type="term" value="C:membrane"/>
    <property type="evidence" value="ECO:0007669"/>
    <property type="project" value="UniProtKB-SubCell"/>
</dbReference>